<dbReference type="Proteomes" id="UP000015104">
    <property type="component" value="Unassembled WGS sequence"/>
</dbReference>
<dbReference type="HOGENOM" id="CLU_2029649_0_0_1"/>
<proteinExistence type="predicted"/>
<protein>
    <submittedName>
        <fullName evidence="1">Uncharacterized protein</fullName>
    </submittedName>
</protein>
<name>T1L590_TETUR</name>
<evidence type="ECO:0000313" key="1">
    <source>
        <dbReference type="EnsemblMetazoa" id="tetur43g00570.1"/>
    </source>
</evidence>
<dbReference type="EMBL" id="CAEY01001223">
    <property type="status" value="NOT_ANNOTATED_CDS"/>
    <property type="molecule type" value="Genomic_DNA"/>
</dbReference>
<evidence type="ECO:0000313" key="2">
    <source>
        <dbReference type="Proteomes" id="UP000015104"/>
    </source>
</evidence>
<sequence length="122" mass="14596">MCRSRTLCAREWIAEDFKTFLNTTDEALNQCAPRAELQAMMDAYIDGIEMVRMCEIPLGRAKRVDMKIFDRLRSFNHLRNYHFDTEDSFNAREDLVSQQTMDQVLWRYKFLLDQFISTFSVY</sequence>
<dbReference type="EnsemblMetazoa" id="tetur43g00570.1">
    <property type="protein sequence ID" value="tetur43g00570.1"/>
    <property type="gene ID" value="tetur43g00570"/>
</dbReference>
<reference evidence="1" key="2">
    <citation type="submission" date="2015-06" db="UniProtKB">
        <authorList>
            <consortium name="EnsemblMetazoa"/>
        </authorList>
    </citation>
    <scope>IDENTIFICATION</scope>
</reference>
<reference evidence="2" key="1">
    <citation type="submission" date="2011-08" db="EMBL/GenBank/DDBJ databases">
        <authorList>
            <person name="Rombauts S."/>
        </authorList>
    </citation>
    <scope>NUCLEOTIDE SEQUENCE</scope>
    <source>
        <strain evidence="2">London</strain>
    </source>
</reference>
<dbReference type="AlphaFoldDB" id="T1L590"/>
<accession>T1L590</accession>
<organism evidence="1 2">
    <name type="scientific">Tetranychus urticae</name>
    <name type="common">Two-spotted spider mite</name>
    <dbReference type="NCBI Taxonomy" id="32264"/>
    <lineage>
        <taxon>Eukaryota</taxon>
        <taxon>Metazoa</taxon>
        <taxon>Ecdysozoa</taxon>
        <taxon>Arthropoda</taxon>
        <taxon>Chelicerata</taxon>
        <taxon>Arachnida</taxon>
        <taxon>Acari</taxon>
        <taxon>Acariformes</taxon>
        <taxon>Trombidiformes</taxon>
        <taxon>Prostigmata</taxon>
        <taxon>Eleutherengona</taxon>
        <taxon>Raphignathae</taxon>
        <taxon>Tetranychoidea</taxon>
        <taxon>Tetranychidae</taxon>
        <taxon>Tetranychus</taxon>
    </lineage>
</organism>
<keyword evidence="2" id="KW-1185">Reference proteome</keyword>